<dbReference type="Gene3D" id="1.10.8.60">
    <property type="match status" value="1"/>
</dbReference>
<evidence type="ECO:0000256" key="2">
    <source>
        <dbReference type="ARBA" id="ARBA00022741"/>
    </source>
</evidence>
<dbReference type="SUPFAM" id="SSF52540">
    <property type="entry name" value="P-loop containing nucleoside triphosphate hydrolases"/>
    <property type="match status" value="1"/>
</dbReference>
<dbReference type="InterPro" id="IPR041569">
    <property type="entry name" value="AAA_lid_3"/>
</dbReference>
<feature type="region of interest" description="Disordered" evidence="6">
    <location>
        <begin position="173"/>
        <end position="200"/>
    </location>
</feature>
<proteinExistence type="inferred from homology"/>
<comment type="similarity">
    <text evidence="5">Belongs to the AAA ATPase family.</text>
</comment>
<accession>A0A7S0C1V1</accession>
<dbReference type="InterPro" id="IPR051701">
    <property type="entry name" value="Mito_OM_Translocase_MSP1"/>
</dbReference>
<feature type="compositionally biased region" description="Acidic residues" evidence="6">
    <location>
        <begin position="178"/>
        <end position="196"/>
    </location>
</feature>
<dbReference type="AlphaFoldDB" id="A0A7S0C1V1"/>
<protein>
    <recommendedName>
        <fullName evidence="10">AAA+ ATPase domain-containing protein</fullName>
    </recommendedName>
</protein>
<evidence type="ECO:0000259" key="8">
    <source>
        <dbReference type="Pfam" id="PF17862"/>
    </source>
</evidence>
<sequence length="343" mass="38972">MDKWFGESNKLIRAVFTLADRLSPSVIFIDELDTFLKSRDNDDQNGALGSMKNEFLTLWDGITTVEHGDVCNAHVNKMVVVLGATNRPQDVDEAVLRRLPRTFEIGLPDAMGRKQILELMLRNTTLTSSATEFVKERLCHDAYTAGYSGSDLKELCRVAAMEPVRELTRQYTRKATIDDEIPGSEDELDEEEEEQNEPPKDAYIRPIKEQDFQTALRRVRRTGEAAYSYQQTETRRARNTSKHQPEITPAMAQHIISLLAGNSNDRKKDSHLNEDSIDMAQGMEFLEQMMTLMKSKQNSPPKTLSQNDPMNQDENITNGSSNESNHTNDDEPMDDVPNINPQY</sequence>
<comment type="subcellular location">
    <subcellularLocation>
        <location evidence="1">Mitochondrion membrane</location>
        <topology evidence="1">Single-pass membrane protein</topology>
    </subcellularLocation>
</comment>
<feature type="domain" description="AAA ATPase AAA+ lid" evidence="8">
    <location>
        <begin position="144"/>
        <end position="171"/>
    </location>
</feature>
<evidence type="ECO:0008006" key="10">
    <source>
        <dbReference type="Google" id="ProtNLM"/>
    </source>
</evidence>
<dbReference type="PANTHER" id="PTHR45644:SF3">
    <property type="entry name" value="FI08533P-RELATED"/>
    <property type="match status" value="1"/>
</dbReference>
<dbReference type="Gene3D" id="3.40.50.300">
    <property type="entry name" value="P-loop containing nucleotide triphosphate hydrolases"/>
    <property type="match status" value="1"/>
</dbReference>
<evidence type="ECO:0000313" key="9">
    <source>
        <dbReference type="EMBL" id="CAD8409394.1"/>
    </source>
</evidence>
<dbReference type="GO" id="GO:0016887">
    <property type="term" value="F:ATP hydrolysis activity"/>
    <property type="evidence" value="ECO:0007669"/>
    <property type="project" value="InterPro"/>
</dbReference>
<feature type="domain" description="ATPase AAA-type core" evidence="7">
    <location>
        <begin position="2"/>
        <end position="106"/>
    </location>
</feature>
<keyword evidence="4" id="KW-0496">Mitochondrion</keyword>
<dbReference type="Pfam" id="PF17862">
    <property type="entry name" value="AAA_lid_3"/>
    <property type="match status" value="1"/>
</dbReference>
<dbReference type="InterPro" id="IPR027417">
    <property type="entry name" value="P-loop_NTPase"/>
</dbReference>
<feature type="region of interest" description="Disordered" evidence="6">
    <location>
        <begin position="223"/>
        <end position="245"/>
    </location>
</feature>
<organism evidence="9">
    <name type="scientific">Proboscia inermis</name>
    <dbReference type="NCBI Taxonomy" id="420281"/>
    <lineage>
        <taxon>Eukaryota</taxon>
        <taxon>Sar</taxon>
        <taxon>Stramenopiles</taxon>
        <taxon>Ochrophyta</taxon>
        <taxon>Bacillariophyta</taxon>
        <taxon>Coscinodiscophyceae</taxon>
        <taxon>Rhizosoleniophycidae</taxon>
        <taxon>Rhizosoleniales</taxon>
        <taxon>Rhizosoleniaceae</taxon>
        <taxon>Proboscia</taxon>
    </lineage>
</organism>
<dbReference type="InterPro" id="IPR003960">
    <property type="entry name" value="ATPase_AAA_CS"/>
</dbReference>
<reference evidence="9" key="1">
    <citation type="submission" date="2021-01" db="EMBL/GenBank/DDBJ databases">
        <authorList>
            <person name="Corre E."/>
            <person name="Pelletier E."/>
            <person name="Niang G."/>
            <person name="Scheremetjew M."/>
            <person name="Finn R."/>
            <person name="Kale V."/>
            <person name="Holt S."/>
            <person name="Cochrane G."/>
            <person name="Meng A."/>
            <person name="Brown T."/>
            <person name="Cohen L."/>
        </authorList>
    </citation>
    <scope>NUCLEOTIDE SEQUENCE</scope>
    <source>
        <strain evidence="9">CCAP1064/1</strain>
    </source>
</reference>
<evidence type="ECO:0000256" key="4">
    <source>
        <dbReference type="ARBA" id="ARBA00023128"/>
    </source>
</evidence>
<evidence type="ECO:0000256" key="6">
    <source>
        <dbReference type="SAM" id="MobiDB-lite"/>
    </source>
</evidence>
<name>A0A7S0C1V1_9STRA</name>
<dbReference type="PANTHER" id="PTHR45644">
    <property type="entry name" value="AAA ATPASE, PUTATIVE (AFU_ORTHOLOGUE AFUA_2G12920)-RELATED-RELATED"/>
    <property type="match status" value="1"/>
</dbReference>
<dbReference type="Pfam" id="PF00004">
    <property type="entry name" value="AAA"/>
    <property type="match status" value="1"/>
</dbReference>
<keyword evidence="2 5" id="KW-0547">Nucleotide-binding</keyword>
<evidence type="ECO:0000256" key="1">
    <source>
        <dbReference type="ARBA" id="ARBA00004304"/>
    </source>
</evidence>
<dbReference type="GO" id="GO:0005524">
    <property type="term" value="F:ATP binding"/>
    <property type="evidence" value="ECO:0007669"/>
    <property type="project" value="UniProtKB-KW"/>
</dbReference>
<keyword evidence="3 5" id="KW-0067">ATP-binding</keyword>
<dbReference type="PROSITE" id="PS00674">
    <property type="entry name" value="AAA"/>
    <property type="match status" value="1"/>
</dbReference>
<evidence type="ECO:0000256" key="5">
    <source>
        <dbReference type="RuleBase" id="RU003651"/>
    </source>
</evidence>
<evidence type="ECO:0000259" key="7">
    <source>
        <dbReference type="Pfam" id="PF00004"/>
    </source>
</evidence>
<gene>
    <name evidence="9" type="ORF">PINE0816_LOCUS5517</name>
</gene>
<feature type="region of interest" description="Disordered" evidence="6">
    <location>
        <begin position="294"/>
        <end position="343"/>
    </location>
</feature>
<dbReference type="InterPro" id="IPR003959">
    <property type="entry name" value="ATPase_AAA_core"/>
</dbReference>
<evidence type="ECO:0000256" key="3">
    <source>
        <dbReference type="ARBA" id="ARBA00022840"/>
    </source>
</evidence>
<dbReference type="GO" id="GO:0005741">
    <property type="term" value="C:mitochondrial outer membrane"/>
    <property type="evidence" value="ECO:0007669"/>
    <property type="project" value="TreeGrafter"/>
</dbReference>
<dbReference type="EMBL" id="HBEL01011611">
    <property type="protein sequence ID" value="CAD8409394.1"/>
    <property type="molecule type" value="Transcribed_RNA"/>
</dbReference>
<feature type="compositionally biased region" description="Polar residues" evidence="6">
    <location>
        <begin position="294"/>
        <end position="325"/>
    </location>
</feature>